<reference evidence="1" key="1">
    <citation type="journal article" date="2015" name="Nature">
        <title>Complex archaea that bridge the gap between prokaryotes and eukaryotes.</title>
        <authorList>
            <person name="Spang A."/>
            <person name="Saw J.H."/>
            <person name="Jorgensen S.L."/>
            <person name="Zaremba-Niedzwiedzka K."/>
            <person name="Martijn J."/>
            <person name="Lind A.E."/>
            <person name="van Eijk R."/>
            <person name="Schleper C."/>
            <person name="Guy L."/>
            <person name="Ettema T.J."/>
        </authorList>
    </citation>
    <scope>NUCLEOTIDE SEQUENCE</scope>
</reference>
<organism evidence="1">
    <name type="scientific">marine sediment metagenome</name>
    <dbReference type="NCBI Taxonomy" id="412755"/>
    <lineage>
        <taxon>unclassified sequences</taxon>
        <taxon>metagenomes</taxon>
        <taxon>ecological metagenomes</taxon>
    </lineage>
</organism>
<sequence length="64" mass="7285">MTEEKLQNELEALIDATGLDKVTEALAVVCYKKAEHLRCTWQDKQSATTWENWGNTLNAIQIYG</sequence>
<dbReference type="EMBL" id="LAZR01001010">
    <property type="protein sequence ID" value="KKN52655.1"/>
    <property type="molecule type" value="Genomic_DNA"/>
</dbReference>
<proteinExistence type="predicted"/>
<gene>
    <name evidence="1" type="ORF">LCGC14_0610490</name>
</gene>
<evidence type="ECO:0000313" key="1">
    <source>
        <dbReference type="EMBL" id="KKN52655.1"/>
    </source>
</evidence>
<name>A0A0F9R7X9_9ZZZZ</name>
<accession>A0A0F9R7X9</accession>
<protein>
    <submittedName>
        <fullName evidence="1">Uncharacterized protein</fullName>
    </submittedName>
</protein>
<comment type="caution">
    <text evidence="1">The sequence shown here is derived from an EMBL/GenBank/DDBJ whole genome shotgun (WGS) entry which is preliminary data.</text>
</comment>
<dbReference type="AlphaFoldDB" id="A0A0F9R7X9"/>